<sequence length="97" mass="10291">MSHDVGQLPEGWTLTRVAEVAVAGSAKLLPLDRPVFLHAPSGDLEKVPVSLIIQIGDLCLARDARDGDYLMGQIDDSGAVSCWSSYGDDLAVALRAL</sequence>
<evidence type="ECO:0000313" key="1">
    <source>
        <dbReference type="EMBL" id="MEN3539642.1"/>
    </source>
</evidence>
<protein>
    <recommendedName>
        <fullName evidence="3">Type I restriction modification DNA specificity domain-containing protein</fullName>
    </recommendedName>
</protein>
<dbReference type="RefSeq" id="WP_346229531.1">
    <property type="nucleotide sequence ID" value="NZ_JBDJAW010000036.1"/>
</dbReference>
<name>A0ABV0AZU4_9ACTN</name>
<evidence type="ECO:0008006" key="3">
    <source>
        <dbReference type="Google" id="ProtNLM"/>
    </source>
</evidence>
<reference evidence="1 2" key="1">
    <citation type="submission" date="2024-05" db="EMBL/GenBank/DDBJ databases">
        <title>Microbispora sp.ZYX-F-249.</title>
        <authorList>
            <person name="Xie H."/>
        </authorList>
    </citation>
    <scope>NUCLEOTIDE SEQUENCE [LARGE SCALE GENOMIC DNA]</scope>
    <source>
        <strain evidence="1 2">ZYX-F-249</strain>
    </source>
</reference>
<comment type="caution">
    <text evidence="1">The sequence shown here is derived from an EMBL/GenBank/DDBJ whole genome shotgun (WGS) entry which is preliminary data.</text>
</comment>
<dbReference type="Proteomes" id="UP001447516">
    <property type="component" value="Unassembled WGS sequence"/>
</dbReference>
<dbReference type="EMBL" id="JBDJAW010000036">
    <property type="protein sequence ID" value="MEN3539642.1"/>
    <property type="molecule type" value="Genomic_DNA"/>
</dbReference>
<evidence type="ECO:0000313" key="2">
    <source>
        <dbReference type="Proteomes" id="UP001447516"/>
    </source>
</evidence>
<organism evidence="1 2">
    <name type="scientific">Microbispora maris</name>
    <dbReference type="NCBI Taxonomy" id="3144104"/>
    <lineage>
        <taxon>Bacteria</taxon>
        <taxon>Bacillati</taxon>
        <taxon>Actinomycetota</taxon>
        <taxon>Actinomycetes</taxon>
        <taxon>Streptosporangiales</taxon>
        <taxon>Streptosporangiaceae</taxon>
        <taxon>Microbispora</taxon>
    </lineage>
</organism>
<proteinExistence type="predicted"/>
<accession>A0ABV0AZU4</accession>
<gene>
    <name evidence="1" type="ORF">AAH991_31350</name>
</gene>
<keyword evidence="2" id="KW-1185">Reference proteome</keyword>